<dbReference type="EMBL" id="JAGGMR010000001">
    <property type="protein sequence ID" value="MBP2189641.1"/>
    <property type="molecule type" value="Genomic_DNA"/>
</dbReference>
<evidence type="ECO:0000259" key="2">
    <source>
        <dbReference type="Pfam" id="PF02720"/>
    </source>
</evidence>
<name>A0ABS4QG48_9NOCA</name>
<comment type="caution">
    <text evidence="3">The sequence shown here is derived from an EMBL/GenBank/DDBJ whole genome shotgun (WGS) entry which is preliminary data.</text>
</comment>
<proteinExistence type="predicted"/>
<dbReference type="Pfam" id="PF02720">
    <property type="entry name" value="DUF222"/>
    <property type="match status" value="1"/>
</dbReference>
<gene>
    <name evidence="3" type="ORF">BJ987_002542</name>
</gene>
<feature type="region of interest" description="Disordered" evidence="1">
    <location>
        <begin position="417"/>
        <end position="485"/>
    </location>
</feature>
<feature type="compositionally biased region" description="Basic and acidic residues" evidence="1">
    <location>
        <begin position="445"/>
        <end position="458"/>
    </location>
</feature>
<accession>A0ABS4QG48</accession>
<reference evidence="3 4" key="1">
    <citation type="submission" date="2021-03" db="EMBL/GenBank/DDBJ databases">
        <title>Sequencing the genomes of 1000 actinobacteria strains.</title>
        <authorList>
            <person name="Klenk H.-P."/>
        </authorList>
    </citation>
    <scope>NUCLEOTIDE SEQUENCE [LARGE SCALE GENOMIC DNA]</scope>
    <source>
        <strain evidence="3 4">DSM 45516</strain>
    </source>
</reference>
<dbReference type="RefSeq" id="WP_209888630.1">
    <property type="nucleotide sequence ID" value="NZ_JAGGMR010000001.1"/>
</dbReference>
<keyword evidence="4" id="KW-1185">Reference proteome</keyword>
<evidence type="ECO:0000313" key="4">
    <source>
        <dbReference type="Proteomes" id="UP001519325"/>
    </source>
</evidence>
<evidence type="ECO:0000313" key="3">
    <source>
        <dbReference type="EMBL" id="MBP2189641.1"/>
    </source>
</evidence>
<protein>
    <recommendedName>
        <fullName evidence="2">DUF222 domain-containing protein</fullName>
    </recommendedName>
</protein>
<organism evidence="3 4">
    <name type="scientific">Nocardia goodfellowii</name>
    <dbReference type="NCBI Taxonomy" id="882446"/>
    <lineage>
        <taxon>Bacteria</taxon>
        <taxon>Bacillati</taxon>
        <taxon>Actinomycetota</taxon>
        <taxon>Actinomycetes</taxon>
        <taxon>Mycobacteriales</taxon>
        <taxon>Nocardiaceae</taxon>
        <taxon>Nocardia</taxon>
    </lineage>
</organism>
<evidence type="ECO:0000256" key="1">
    <source>
        <dbReference type="SAM" id="MobiDB-lite"/>
    </source>
</evidence>
<sequence>MFELKGLVELDFGAMSDEELIDGLREAHGTAAAAQAAEVGAVRELYRRHRAGSVEPGVGGVRAGEFAATEVAVALHADEGTAAALIDIGLALEEALPRTWKAFARGRIDLAKVRVIVDSTRALSKELAEVLEPRLIEAAGRTNPARLRQAARRWVMRLDPGGAQRRREERQEERDVRIRAVQDSMAVFDGLLPAPGAQTVAMRLREMSLQVCARDPRTMPQRRADALVALADGSGRLRCGCGRGDRCPVRLEPETPRRPLIQIGIPADSLFGMREAPAFLAGYGPIDAALARMLAEHARFEVIPERSTEPDVATANPVSPRLVREIRAVDGMCRFPGCVLPAAECEVDAQPTGDSSGLVVLCSRHQRLKTLSDNKKQPWRIWHADADRLQWTTPNGDIHTTVREGARYLFPHTDIDAPSQLPALSQGGRHLSPHTDSDVPSPRPTSERDRYLPTHSDIHTPSPLPESHMNARRPSPFQADTPTPEDLAYPVRSLLHRQLRQITPEDEIPDTAMTNIGP</sequence>
<dbReference type="Proteomes" id="UP001519325">
    <property type="component" value="Unassembled WGS sequence"/>
</dbReference>
<dbReference type="InterPro" id="IPR003870">
    <property type="entry name" value="DUF222"/>
</dbReference>
<feature type="domain" description="DUF222" evidence="2">
    <location>
        <begin position="28"/>
        <end position="328"/>
    </location>
</feature>